<dbReference type="Pfam" id="PF18808">
    <property type="entry name" value="Importin_rep_4"/>
    <property type="match status" value="1"/>
</dbReference>
<evidence type="ECO:0000256" key="3">
    <source>
        <dbReference type="ARBA" id="ARBA00022448"/>
    </source>
</evidence>
<dbReference type="PANTHER" id="PTHR10527">
    <property type="entry name" value="IMPORTIN BETA"/>
    <property type="match status" value="1"/>
</dbReference>
<keyword evidence="3" id="KW-0813">Transport</keyword>
<protein>
    <recommendedName>
        <fullName evidence="8">TOG domain-containing protein</fullName>
    </recommendedName>
</protein>
<dbReference type="OrthoDB" id="543373at2759"/>
<dbReference type="EMBL" id="LT552609">
    <property type="protein sequence ID" value="SAL99282.1"/>
    <property type="molecule type" value="Genomic_DNA"/>
</dbReference>
<evidence type="ECO:0000256" key="7">
    <source>
        <dbReference type="ARBA" id="ARBA00023242"/>
    </source>
</evidence>
<dbReference type="Pfam" id="PF18816">
    <property type="entry name" value="Importin_rep_5"/>
    <property type="match status" value="1"/>
</dbReference>
<dbReference type="InterPro" id="IPR057672">
    <property type="entry name" value="TPR_IPO4/5"/>
</dbReference>
<name>A0A163JH24_ABSGL</name>
<dbReference type="InterPro" id="IPR040928">
    <property type="entry name" value="Importin_rep_5"/>
</dbReference>
<dbReference type="InParanoid" id="A0A163JH24"/>
<dbReference type="InterPro" id="IPR011989">
    <property type="entry name" value="ARM-like"/>
</dbReference>
<dbReference type="InterPro" id="IPR040122">
    <property type="entry name" value="Importin_beta"/>
</dbReference>
<dbReference type="InterPro" id="IPR034085">
    <property type="entry name" value="TOG"/>
</dbReference>
<dbReference type="InterPro" id="IPR058584">
    <property type="entry name" value="IMB1_TNPO1-like_TPR"/>
</dbReference>
<dbReference type="GO" id="GO:0005737">
    <property type="term" value="C:cytoplasm"/>
    <property type="evidence" value="ECO:0007669"/>
    <property type="project" value="UniProtKB-SubCell"/>
</dbReference>
<keyword evidence="10" id="KW-1185">Reference proteome</keyword>
<feature type="domain" description="TOG" evidence="8">
    <location>
        <begin position="388"/>
        <end position="624"/>
    </location>
</feature>
<dbReference type="InterPro" id="IPR041653">
    <property type="entry name" value="Importin_rep_4"/>
</dbReference>
<dbReference type="Proteomes" id="UP000078561">
    <property type="component" value="Unassembled WGS sequence"/>
</dbReference>
<evidence type="ECO:0000259" key="8">
    <source>
        <dbReference type="SMART" id="SM01349"/>
    </source>
</evidence>
<evidence type="ECO:0000313" key="10">
    <source>
        <dbReference type="Proteomes" id="UP000078561"/>
    </source>
</evidence>
<dbReference type="Pfam" id="PF13513">
    <property type="entry name" value="HEAT_EZ"/>
    <property type="match status" value="1"/>
</dbReference>
<dbReference type="SUPFAM" id="SSF48371">
    <property type="entry name" value="ARM repeat"/>
    <property type="match status" value="1"/>
</dbReference>
<reference evidence="9" key="1">
    <citation type="submission" date="2016-04" db="EMBL/GenBank/DDBJ databases">
        <authorList>
            <person name="Evans L.H."/>
            <person name="Alamgir A."/>
            <person name="Owens N."/>
            <person name="Weber N.D."/>
            <person name="Virtaneva K."/>
            <person name="Barbian K."/>
            <person name="Babar A."/>
            <person name="Rosenke K."/>
        </authorList>
    </citation>
    <scope>NUCLEOTIDE SEQUENCE [LARGE SCALE GENOMIC DNA]</scope>
    <source>
        <strain evidence="9">CBS 101.48</strain>
    </source>
</reference>
<dbReference type="InterPro" id="IPR041389">
    <property type="entry name" value="Importin_rep_6"/>
</dbReference>
<keyword evidence="6" id="KW-0653">Protein transport</keyword>
<dbReference type="Pfam" id="PF25780">
    <property type="entry name" value="TPR_IPO5"/>
    <property type="match status" value="1"/>
</dbReference>
<dbReference type="AlphaFoldDB" id="A0A163JH24"/>
<accession>A0A163JH24</accession>
<evidence type="ECO:0000256" key="6">
    <source>
        <dbReference type="ARBA" id="ARBA00022927"/>
    </source>
</evidence>
<gene>
    <name evidence="9" type="primary">ABSGL_04883.1 scaffold 6065</name>
</gene>
<keyword evidence="7" id="KW-0539">Nucleus</keyword>
<dbReference type="Pfam" id="PF18829">
    <property type="entry name" value="Importin_rep_6"/>
    <property type="match status" value="1"/>
</dbReference>
<dbReference type="FunCoup" id="A0A163JH24">
    <property type="interactions" value="814"/>
</dbReference>
<dbReference type="OMA" id="PKRFVQE"/>
<evidence type="ECO:0000256" key="1">
    <source>
        <dbReference type="ARBA" id="ARBA00004123"/>
    </source>
</evidence>
<evidence type="ECO:0000313" key="9">
    <source>
        <dbReference type="EMBL" id="SAL99282.1"/>
    </source>
</evidence>
<keyword evidence="4" id="KW-0963">Cytoplasm</keyword>
<evidence type="ECO:0000256" key="2">
    <source>
        <dbReference type="ARBA" id="ARBA00004496"/>
    </source>
</evidence>
<proteinExistence type="predicted"/>
<dbReference type="InterPro" id="IPR016024">
    <property type="entry name" value="ARM-type_fold"/>
</dbReference>
<dbReference type="Gene3D" id="1.25.10.10">
    <property type="entry name" value="Leucine-rich Repeat Variant"/>
    <property type="match status" value="1"/>
</dbReference>
<evidence type="ECO:0000256" key="5">
    <source>
        <dbReference type="ARBA" id="ARBA00022737"/>
    </source>
</evidence>
<dbReference type="Pfam" id="PF25574">
    <property type="entry name" value="TPR_IMB1"/>
    <property type="match status" value="1"/>
</dbReference>
<organism evidence="9">
    <name type="scientific">Absidia glauca</name>
    <name type="common">Pin mould</name>
    <dbReference type="NCBI Taxonomy" id="4829"/>
    <lineage>
        <taxon>Eukaryota</taxon>
        <taxon>Fungi</taxon>
        <taxon>Fungi incertae sedis</taxon>
        <taxon>Mucoromycota</taxon>
        <taxon>Mucoromycotina</taxon>
        <taxon>Mucoromycetes</taxon>
        <taxon>Mucorales</taxon>
        <taxon>Cunninghamellaceae</taxon>
        <taxon>Absidia</taxon>
    </lineage>
</organism>
<sequence>MAQTPVSAEVLQQLTPVLTNLLSVDNNQRSEAENLLNDQWVTQQPDLLLLGLSQFVAQNPDGQLRSHCSVLLRRLSFKQFTSSTNPDARLWDMVQESTRQGVKELLLVALANESDQGTRHKIADTIAEVAKSDLNGGEGVEVVVGWCTYETCNAHRYLYHLLEKWETLPKALFECSQSPNAAHRESAFRIFATVPELISDQHVDALKAVFLTSLTDAESQEVRLEAMKAAAAYIIQADEAGQKTLGSLMPQMLDPLSPIIAARDDQTLVDGLVVLIDLADSVPRLFRSVLPNVLTVMVSIAKDKSFEDRTRQTALELLLTLCESAPAMCRKVPNFANEIIPVAMEMITDIEDEATWYSTDDLEEDDNEENYVMGESTMDRLARTLGGKFVVPVAFQYIPQMLQSGDWQQRRAALMGISSIGEGSVKIMKPELGNIMQMILASFKDAHPRVRYAACNAVGQMSTDFAPFLQKNFHQAIITALLPVMEDNSQPRVQAHAAAAMVNFCEEADKATLDPYLDAIFERLLVLLKTPKTYVQEQAVTTIATVADCAEDKFMKYHSVIMPILLDILRQATDKQYRLLRCRTIECASLIGLAIGKEAFAPYTENFIQVLAEIQQTATDPDDVQTTYLLAAWARMCKMMGQDFLPYLPNIMPPLLQSAQLTPEFTFVDPEDEDVESKYPTEDGWEFVGINGQQIGIKTSVLEEKHTAIEMLVSYARDLGAGFIQYVGPVLDIALPLLKFYFHDGVRHAAATLIPLLLRDAKDANVAPNELAAMWHSIFEKLSKIMVIEDDITFLAQVYATFHDCLEVLGENCLQPAEIETFVKATEDQLKKFHTRLNEREAGKQSGEYDAEDEEQLMDDEITEEEALSEVARAMQAIFKAHRADFLPFFDKLLPLVLEFLGHVNPAARQWAICIFDDVVEYTGPASFNYTNYFLQAMINGLSDPAGEVRQAAAYGVGVCGQFGGPQYADACAAALEPLFAMVNIPNAREEEVVMVTENAISAIAKICQFNSSKINVDSVLSAWLETLPIVNDDQEAPVVYTYLLNLLEAHHPSILNANTVPQLVKIFTEVLAADILSQELAPRMVNSLKVILSGLDEATRTQLWNSIDPETRNIIQQKGYV</sequence>
<dbReference type="GO" id="GO:0006606">
    <property type="term" value="P:protein import into nucleus"/>
    <property type="evidence" value="ECO:0007669"/>
    <property type="project" value="InterPro"/>
</dbReference>
<dbReference type="SMART" id="SM01349">
    <property type="entry name" value="TOG"/>
    <property type="match status" value="1"/>
</dbReference>
<dbReference type="STRING" id="4829.A0A163JH24"/>
<evidence type="ECO:0000256" key="4">
    <source>
        <dbReference type="ARBA" id="ARBA00022490"/>
    </source>
</evidence>
<comment type="subcellular location">
    <subcellularLocation>
        <location evidence="2">Cytoplasm</location>
    </subcellularLocation>
    <subcellularLocation>
        <location evidence="1">Nucleus</location>
    </subcellularLocation>
</comment>
<keyword evidence="5" id="KW-0677">Repeat</keyword>
<dbReference type="GO" id="GO:0005634">
    <property type="term" value="C:nucleus"/>
    <property type="evidence" value="ECO:0007669"/>
    <property type="project" value="UniProtKB-SubCell"/>
</dbReference>